<dbReference type="InterPro" id="IPR011010">
    <property type="entry name" value="DNA_brk_join_enz"/>
</dbReference>
<dbReference type="InterPro" id="IPR002104">
    <property type="entry name" value="Integrase_catalytic"/>
</dbReference>
<dbReference type="InterPro" id="IPR013762">
    <property type="entry name" value="Integrase-like_cat_sf"/>
</dbReference>
<proteinExistence type="predicted"/>
<keyword evidence="1" id="KW-0233">DNA recombination</keyword>
<accession>A0A3P3XGW6</accession>
<protein>
    <recommendedName>
        <fullName evidence="2">Tyr recombinase domain-containing protein</fullName>
    </recommendedName>
</protein>
<dbReference type="GO" id="GO:0006310">
    <property type="term" value="P:DNA recombination"/>
    <property type="evidence" value="ECO:0007669"/>
    <property type="project" value="UniProtKB-KW"/>
</dbReference>
<gene>
    <name evidence="3" type="ORF">SPIROBIBN47_200003</name>
</gene>
<dbReference type="EMBL" id="FWDM01000013">
    <property type="protein sequence ID" value="SLM11527.1"/>
    <property type="molecule type" value="Genomic_DNA"/>
</dbReference>
<dbReference type="CDD" id="cd00397">
    <property type="entry name" value="DNA_BRE_C"/>
    <property type="match status" value="1"/>
</dbReference>
<dbReference type="PROSITE" id="PS51898">
    <property type="entry name" value="TYR_RECOMBINASE"/>
    <property type="match status" value="1"/>
</dbReference>
<sequence length="433" mass="48485">MPRSAKAIRWEIYSRPNAKQGKPVYYVRAVDIQTKKALLTRSTGSDSRKAARELIAELSAKMDFTRLAAAKTGNVDAASASQMENMPLSEYFVLFWNKEKSFYLLARADSGKPLSSAYVAAQYANVKTHAEPFEGFKTTALRDANLFLIETYIRHLRAKGVSGNVVGDCLNAIRTPLSWAMKRGLVLEPFSFSGIIRPKETYRTRGMITREELARIIALDVADTIQPRPRLKKGETHETPGPVDLRIKVGVLLAHLGAMRAGEIRALRWAAIDFEQNRIHIEQNFVEGDGLKAPKRESYGIVPLAEPLREPLQALRTLAFKLGRYNINEYVLFSLTTPNKPISIKGLEHGYSRLLEWIGIPPEAQKARRLTLHGGWHFAASLLADEIGPALARKITRHRSLQAFKGYDHESAEALDAARKALQFEPKNEKAAE</sequence>
<feature type="domain" description="Tyr recombinase" evidence="2">
    <location>
        <begin position="203"/>
        <end position="420"/>
    </location>
</feature>
<dbReference type="Pfam" id="PF00589">
    <property type="entry name" value="Phage_integrase"/>
    <property type="match status" value="1"/>
</dbReference>
<dbReference type="GO" id="GO:0015074">
    <property type="term" value="P:DNA integration"/>
    <property type="evidence" value="ECO:0007669"/>
    <property type="project" value="InterPro"/>
</dbReference>
<dbReference type="Gene3D" id="1.10.443.10">
    <property type="entry name" value="Intergrase catalytic core"/>
    <property type="match status" value="1"/>
</dbReference>
<evidence type="ECO:0000256" key="1">
    <source>
        <dbReference type="ARBA" id="ARBA00023172"/>
    </source>
</evidence>
<dbReference type="GO" id="GO:0003677">
    <property type="term" value="F:DNA binding"/>
    <property type="evidence" value="ECO:0007669"/>
    <property type="project" value="InterPro"/>
</dbReference>
<dbReference type="AlphaFoldDB" id="A0A3P3XGW6"/>
<dbReference type="SUPFAM" id="SSF56349">
    <property type="entry name" value="DNA breaking-rejoining enzymes"/>
    <property type="match status" value="1"/>
</dbReference>
<organism evidence="3">
    <name type="scientific">uncultured spirochete</name>
    <dbReference type="NCBI Taxonomy" id="156406"/>
    <lineage>
        <taxon>Bacteria</taxon>
        <taxon>Pseudomonadati</taxon>
        <taxon>Spirochaetota</taxon>
        <taxon>Spirochaetia</taxon>
        <taxon>Spirochaetales</taxon>
        <taxon>environmental samples</taxon>
    </lineage>
</organism>
<name>A0A3P3XGW6_9SPIR</name>
<evidence type="ECO:0000313" key="3">
    <source>
        <dbReference type="EMBL" id="SLM11527.1"/>
    </source>
</evidence>
<reference evidence="3" key="1">
    <citation type="submission" date="2017-02" db="EMBL/GenBank/DDBJ databases">
        <authorList>
            <person name="Regsiter A."/>
            <person name="William W."/>
        </authorList>
    </citation>
    <scope>NUCLEOTIDE SEQUENCE</scope>
    <source>
        <strain evidence="3">Bib</strain>
    </source>
</reference>
<evidence type="ECO:0000259" key="2">
    <source>
        <dbReference type="PROSITE" id="PS51898"/>
    </source>
</evidence>